<dbReference type="InterPro" id="IPR032675">
    <property type="entry name" value="LRR_dom_sf"/>
</dbReference>
<dbReference type="Proteomes" id="UP000594262">
    <property type="component" value="Unplaced"/>
</dbReference>
<dbReference type="PANTHER" id="PTHR24114:SF50">
    <property type="entry name" value="RNI-LIKE PROTEIN"/>
    <property type="match status" value="1"/>
</dbReference>
<proteinExistence type="predicted"/>
<keyword evidence="2" id="KW-1185">Reference proteome</keyword>
<sequence>MSTVSIILEADDEFNEEESNVTLGSSQNNLSVQNALKVVTSDEEFDTDIEIEDTKEEYDATGKKTYFELCKRLDSTPVSYFLKHMSDPEINLAYHGIGTKGAKAVAGALVVNTVTLTVNLTENSIGFEGTRAISDMLRENCYITDLNLSSNYLGPEGCNNVCDMLQQNLNLRKLDLSKNRFGDSVGNILAEAFKNNFKLSHLDLSSNDLGEKAGIALGPGVNANDAMEYLNLSWNQLNRKATVEIAHGLRANCTLKVLDLSWNGFSDFGAVALADALKANNTLTELNICNNRIHDDGAVALAKALDFNNTLEILKLNGNPLTEKGALLLLNSINNKSDSAIHELHIMGVFIQDEFLKLYKQLRENKEVIVLADFRDLTPLEKVQRFIKENKDTWLEGFHSIDEGLVYRVPIPDFFDILQNLGLDFSFEDQIALLGKMKKDSRGRIKYRDPLLGFQKEPPAAPPAETVSA</sequence>
<dbReference type="GeneID" id="136814977"/>
<dbReference type="InterPro" id="IPR001611">
    <property type="entry name" value="Leu-rich_rpt"/>
</dbReference>
<organism evidence="1 2">
    <name type="scientific">Clytia hemisphaerica</name>
    <dbReference type="NCBI Taxonomy" id="252671"/>
    <lineage>
        <taxon>Eukaryota</taxon>
        <taxon>Metazoa</taxon>
        <taxon>Cnidaria</taxon>
        <taxon>Hydrozoa</taxon>
        <taxon>Hydroidolina</taxon>
        <taxon>Leptothecata</taxon>
        <taxon>Obeliida</taxon>
        <taxon>Clytiidae</taxon>
        <taxon>Clytia</taxon>
    </lineage>
</organism>
<dbReference type="Pfam" id="PF13516">
    <property type="entry name" value="LRR_6"/>
    <property type="match status" value="6"/>
</dbReference>
<dbReference type="RefSeq" id="XP_066927503.1">
    <property type="nucleotide sequence ID" value="XM_067071402.1"/>
</dbReference>
<dbReference type="PANTHER" id="PTHR24114">
    <property type="entry name" value="LEUCINE RICH REPEAT FAMILY PROTEIN"/>
    <property type="match status" value="1"/>
</dbReference>
<dbReference type="InterPro" id="IPR052394">
    <property type="entry name" value="LRR-containing"/>
</dbReference>
<evidence type="ECO:0000313" key="1">
    <source>
        <dbReference type="EnsemblMetazoa" id="CLYHEMP018518.4"/>
    </source>
</evidence>
<accession>A0A7M5X6A8</accession>
<dbReference type="SUPFAM" id="SSF52047">
    <property type="entry name" value="RNI-like"/>
    <property type="match status" value="1"/>
</dbReference>
<protein>
    <recommendedName>
        <fullName evidence="3">Leucine rich repeat containing protein</fullName>
    </recommendedName>
</protein>
<dbReference type="EnsemblMetazoa" id="CLYHEMT018518.4">
    <property type="protein sequence ID" value="CLYHEMP018518.4"/>
    <property type="gene ID" value="CLYHEMG018518"/>
</dbReference>
<dbReference type="Gene3D" id="3.80.10.10">
    <property type="entry name" value="Ribonuclease Inhibitor"/>
    <property type="match status" value="2"/>
</dbReference>
<reference evidence="1" key="1">
    <citation type="submission" date="2021-01" db="UniProtKB">
        <authorList>
            <consortium name="EnsemblMetazoa"/>
        </authorList>
    </citation>
    <scope>IDENTIFICATION</scope>
</reference>
<evidence type="ECO:0008006" key="3">
    <source>
        <dbReference type="Google" id="ProtNLM"/>
    </source>
</evidence>
<dbReference type="AlphaFoldDB" id="A0A7M5X6A8"/>
<dbReference type="RefSeq" id="XP_066927504.1">
    <property type="nucleotide sequence ID" value="XM_067071403.1"/>
</dbReference>
<evidence type="ECO:0000313" key="2">
    <source>
        <dbReference type="Proteomes" id="UP000594262"/>
    </source>
</evidence>
<name>A0A7M5X6A8_9CNID</name>
<dbReference type="OrthoDB" id="271325at2759"/>
<dbReference type="SMART" id="SM00368">
    <property type="entry name" value="LRR_RI"/>
    <property type="match status" value="8"/>
</dbReference>